<keyword evidence="2" id="KW-1185">Reference proteome</keyword>
<evidence type="ECO:0000313" key="1">
    <source>
        <dbReference type="EMBL" id="DAD30336.1"/>
    </source>
</evidence>
<protein>
    <submittedName>
        <fullName evidence="1">Uncharacterized protein</fullName>
    </submittedName>
</protein>
<evidence type="ECO:0000313" key="2">
    <source>
        <dbReference type="Proteomes" id="UP000607653"/>
    </source>
</evidence>
<dbReference type="EMBL" id="DUZY01000003">
    <property type="protein sequence ID" value="DAD30336.1"/>
    <property type="molecule type" value="Genomic_DNA"/>
</dbReference>
<name>A0A822YHD1_NELNU</name>
<organism evidence="1 2">
    <name type="scientific">Nelumbo nucifera</name>
    <name type="common">Sacred lotus</name>
    <dbReference type="NCBI Taxonomy" id="4432"/>
    <lineage>
        <taxon>Eukaryota</taxon>
        <taxon>Viridiplantae</taxon>
        <taxon>Streptophyta</taxon>
        <taxon>Embryophyta</taxon>
        <taxon>Tracheophyta</taxon>
        <taxon>Spermatophyta</taxon>
        <taxon>Magnoliopsida</taxon>
        <taxon>Proteales</taxon>
        <taxon>Nelumbonaceae</taxon>
        <taxon>Nelumbo</taxon>
    </lineage>
</organism>
<gene>
    <name evidence="1" type="ORF">HUJ06_009187</name>
</gene>
<reference evidence="1 2" key="1">
    <citation type="journal article" date="2020" name="Mol. Biol. Evol.">
        <title>Distinct Expression and Methylation Patterns for Genes with Different Fates following a Single Whole-Genome Duplication in Flowering Plants.</title>
        <authorList>
            <person name="Shi T."/>
            <person name="Rahmani R.S."/>
            <person name="Gugger P.F."/>
            <person name="Wang M."/>
            <person name="Li H."/>
            <person name="Zhang Y."/>
            <person name="Li Z."/>
            <person name="Wang Q."/>
            <person name="Van de Peer Y."/>
            <person name="Marchal K."/>
            <person name="Chen J."/>
        </authorList>
    </citation>
    <scope>NUCLEOTIDE SEQUENCE [LARGE SCALE GENOMIC DNA]</scope>
    <source>
        <tissue evidence="1">Leaf</tissue>
    </source>
</reference>
<proteinExistence type="predicted"/>
<sequence length="87" mass="10234">MWSRCLHSIVRKTILSKALMMIYCSHFFYHATCFAKGVRYRRGSSLHWILTDAHVRLELEKCALHVRGPYGIARRPFLLSYLQPVPQ</sequence>
<accession>A0A822YHD1</accession>
<comment type="caution">
    <text evidence="1">The sequence shown here is derived from an EMBL/GenBank/DDBJ whole genome shotgun (WGS) entry which is preliminary data.</text>
</comment>
<dbReference type="AlphaFoldDB" id="A0A822YHD1"/>
<dbReference type="Proteomes" id="UP000607653">
    <property type="component" value="Unassembled WGS sequence"/>
</dbReference>